<dbReference type="SUPFAM" id="SSF160719">
    <property type="entry name" value="gpW/gp25-like"/>
    <property type="match status" value="1"/>
</dbReference>
<reference evidence="3" key="1">
    <citation type="journal article" date="2019" name="Int. J. Syst. Evol. Microbiol.">
        <title>The Global Catalogue of Microorganisms (GCM) 10K type strain sequencing project: providing services to taxonomists for standard genome sequencing and annotation.</title>
        <authorList>
            <consortium name="The Broad Institute Genomics Platform"/>
            <consortium name="The Broad Institute Genome Sequencing Center for Infectious Disease"/>
            <person name="Wu L."/>
            <person name="Ma J."/>
        </authorList>
    </citation>
    <scope>NUCLEOTIDE SEQUENCE [LARGE SCALE GENOMIC DNA]</scope>
    <source>
        <strain evidence="3">JCM 16545</strain>
    </source>
</reference>
<proteinExistence type="predicted"/>
<evidence type="ECO:0000313" key="3">
    <source>
        <dbReference type="Proteomes" id="UP001597297"/>
    </source>
</evidence>
<evidence type="ECO:0000313" key="2">
    <source>
        <dbReference type="EMBL" id="MFD2275403.1"/>
    </source>
</evidence>
<gene>
    <name evidence="2" type="ORF">ACFSQZ_02875</name>
</gene>
<keyword evidence="3" id="KW-1185">Reference proteome</keyword>
<accession>A0ABW5E299</accession>
<feature type="domain" description="IraD/Gp25-like" evidence="1">
    <location>
        <begin position="31"/>
        <end position="113"/>
    </location>
</feature>
<organism evidence="2 3">
    <name type="scientific">Rubritalea spongiae</name>
    <dbReference type="NCBI Taxonomy" id="430797"/>
    <lineage>
        <taxon>Bacteria</taxon>
        <taxon>Pseudomonadati</taxon>
        <taxon>Verrucomicrobiota</taxon>
        <taxon>Verrucomicrobiia</taxon>
        <taxon>Verrucomicrobiales</taxon>
        <taxon>Rubritaleaceae</taxon>
        <taxon>Rubritalea</taxon>
    </lineage>
</organism>
<dbReference type="Pfam" id="PF04965">
    <property type="entry name" value="GPW_gp25"/>
    <property type="match status" value="1"/>
</dbReference>
<dbReference type="InterPro" id="IPR007048">
    <property type="entry name" value="IraD/Gp25-like"/>
</dbReference>
<protein>
    <submittedName>
        <fullName evidence="2">GPW/gp25 family protein</fullName>
    </submittedName>
</protein>
<comment type="caution">
    <text evidence="2">The sequence shown here is derived from an EMBL/GenBank/DDBJ whole genome shotgun (WGS) entry which is preliminary data.</text>
</comment>
<dbReference type="EMBL" id="JBHUJC010000010">
    <property type="protein sequence ID" value="MFD2275403.1"/>
    <property type="molecule type" value="Genomic_DNA"/>
</dbReference>
<sequence>MSTAEDNIIGTSWAFPPRFSRYAKSSVMVTGAENIAQSLNVLFGTQRGERLLVQEYGCDLSSLIYRPVNSATAATLKNQIERAIILYEPRIIIQKLVIDTSDTIDGKLSIHLEWLEEKTNNRRNMVFPFYAAEGTLIPAKP</sequence>
<evidence type="ECO:0000259" key="1">
    <source>
        <dbReference type="Pfam" id="PF04965"/>
    </source>
</evidence>
<dbReference type="RefSeq" id="WP_377092622.1">
    <property type="nucleotide sequence ID" value="NZ_JBHSJM010000001.1"/>
</dbReference>
<name>A0ABW5E299_9BACT</name>
<dbReference type="Proteomes" id="UP001597297">
    <property type="component" value="Unassembled WGS sequence"/>
</dbReference>
<dbReference type="Gene3D" id="3.10.450.40">
    <property type="match status" value="1"/>
</dbReference>